<dbReference type="Proteomes" id="UP000596660">
    <property type="component" value="Unplaced"/>
</dbReference>
<organism evidence="2 3">
    <name type="scientific">Chenopodium quinoa</name>
    <name type="common">Quinoa</name>
    <dbReference type="NCBI Taxonomy" id="63459"/>
    <lineage>
        <taxon>Eukaryota</taxon>
        <taxon>Viridiplantae</taxon>
        <taxon>Streptophyta</taxon>
        <taxon>Embryophyta</taxon>
        <taxon>Tracheophyta</taxon>
        <taxon>Spermatophyta</taxon>
        <taxon>Magnoliopsida</taxon>
        <taxon>eudicotyledons</taxon>
        <taxon>Gunneridae</taxon>
        <taxon>Pentapetalae</taxon>
        <taxon>Caryophyllales</taxon>
        <taxon>Chenopodiaceae</taxon>
        <taxon>Chenopodioideae</taxon>
        <taxon>Atripliceae</taxon>
        <taxon>Chenopodium</taxon>
    </lineage>
</organism>
<dbReference type="PANTHER" id="PTHR36796">
    <property type="entry name" value="PROTEIN KINASE SUPERFAMILY PROTEIN"/>
    <property type="match status" value="1"/>
</dbReference>
<dbReference type="InterPro" id="IPR011009">
    <property type="entry name" value="Kinase-like_dom_sf"/>
</dbReference>
<dbReference type="AlphaFoldDB" id="A0A803KSS0"/>
<dbReference type="Gene3D" id="1.10.510.10">
    <property type="entry name" value="Transferase(Phosphotransferase) domain 1"/>
    <property type="match status" value="1"/>
</dbReference>
<proteinExistence type="predicted"/>
<reference evidence="2" key="1">
    <citation type="journal article" date="2017" name="Nature">
        <title>The genome of Chenopodium quinoa.</title>
        <authorList>
            <person name="Jarvis D.E."/>
            <person name="Ho Y.S."/>
            <person name="Lightfoot D.J."/>
            <person name="Schmoeckel S.M."/>
            <person name="Li B."/>
            <person name="Borm T.J.A."/>
            <person name="Ohyanagi H."/>
            <person name="Mineta K."/>
            <person name="Michell C.T."/>
            <person name="Saber N."/>
            <person name="Kharbatia N.M."/>
            <person name="Rupper R.R."/>
            <person name="Sharp A.R."/>
            <person name="Dally N."/>
            <person name="Boughton B.A."/>
            <person name="Woo Y.H."/>
            <person name="Gao G."/>
            <person name="Schijlen E.G.W.M."/>
            <person name="Guo X."/>
            <person name="Momin A.A."/>
            <person name="Negrao S."/>
            <person name="Al-Babili S."/>
            <person name="Gehring C."/>
            <person name="Roessner U."/>
            <person name="Jung C."/>
            <person name="Murphy K."/>
            <person name="Arold S.T."/>
            <person name="Gojobori T."/>
            <person name="van der Linden C.G."/>
            <person name="van Loo E.N."/>
            <person name="Jellen E.N."/>
            <person name="Maughan P.J."/>
            <person name="Tester M."/>
        </authorList>
    </citation>
    <scope>NUCLEOTIDE SEQUENCE [LARGE SCALE GENOMIC DNA]</scope>
    <source>
        <strain evidence="2">cv. PI 614886</strain>
    </source>
</reference>
<dbReference type="GO" id="GO:0009507">
    <property type="term" value="C:chloroplast"/>
    <property type="evidence" value="ECO:0007669"/>
    <property type="project" value="EnsemblPlants"/>
</dbReference>
<dbReference type="PANTHER" id="PTHR36796:SF1">
    <property type="entry name" value="PROTEIN KINASE SUPERFAMILY PROTEIN"/>
    <property type="match status" value="1"/>
</dbReference>
<sequence>MLMAAEPLNSISKGLGLGLGLGKLNLRGRNGVSIKLGRGECKWKASMNLITNPDAFQVGPFLGSYGFFNVTSYSGFKSGVDYDYLSEDVGKLRTQDVGEGGVNIRLYEGRITQGSLRGTSVLFKVYPGQRTGGAEADMMAANELSTHVFLQSCSNETCQNLLMLLGGFETTTGEQWLAFRYNGKYSAADYAKISSEKLTKNKSLDPQSYWNPFEQGQTFKRRRYFVIKMLQGIFNGLVYMHAHDRLHQSLGPASVVLNTISEREAPYLVAKLRDFAFSVDISYSSLEKGPGSLSEGLWRRAIAAGAYNTMEKRNFGIADDIYEAGLLFAYLAFAPFCETDIMDSLSLQFGTDPNVALAFGYCSADDRLLEAVQFLDLGDGAGWELLQAMLNPDYRKRPVAAAVQNHRFVTGALL</sequence>
<dbReference type="SUPFAM" id="SSF56112">
    <property type="entry name" value="Protein kinase-like (PK-like)"/>
    <property type="match status" value="1"/>
</dbReference>
<dbReference type="GO" id="GO:0004672">
    <property type="term" value="F:protein kinase activity"/>
    <property type="evidence" value="ECO:0007669"/>
    <property type="project" value="InterPro"/>
</dbReference>
<dbReference type="PROSITE" id="PS50011">
    <property type="entry name" value="PROTEIN_KINASE_DOM"/>
    <property type="match status" value="1"/>
</dbReference>
<evidence type="ECO:0000313" key="3">
    <source>
        <dbReference type="Proteomes" id="UP000596660"/>
    </source>
</evidence>
<name>A0A803KSS0_CHEQI</name>
<dbReference type="InterPro" id="IPR000719">
    <property type="entry name" value="Prot_kinase_dom"/>
</dbReference>
<keyword evidence="3" id="KW-1185">Reference proteome</keyword>
<accession>A0A803KSS0</accession>
<evidence type="ECO:0000313" key="2">
    <source>
        <dbReference type="EnsemblPlants" id="AUR62002078-RA:cds"/>
    </source>
</evidence>
<reference evidence="2" key="2">
    <citation type="submission" date="2021-03" db="UniProtKB">
        <authorList>
            <consortium name="EnsemblPlants"/>
        </authorList>
    </citation>
    <scope>IDENTIFICATION</scope>
</reference>
<dbReference type="EnsemblPlants" id="AUR62002078-RA">
    <property type="protein sequence ID" value="AUR62002078-RA:cds"/>
    <property type="gene ID" value="AUR62002078"/>
</dbReference>
<dbReference type="GO" id="GO:0005524">
    <property type="term" value="F:ATP binding"/>
    <property type="evidence" value="ECO:0007669"/>
    <property type="project" value="InterPro"/>
</dbReference>
<protein>
    <recommendedName>
        <fullName evidence="1">Protein kinase domain-containing protein</fullName>
    </recommendedName>
</protein>
<dbReference type="OMA" id="CETDIMD"/>
<dbReference type="Gramene" id="AUR62002078-RA">
    <property type="protein sequence ID" value="AUR62002078-RA:cds"/>
    <property type="gene ID" value="AUR62002078"/>
</dbReference>
<evidence type="ECO:0000259" key="1">
    <source>
        <dbReference type="PROSITE" id="PS50011"/>
    </source>
</evidence>
<feature type="domain" description="Protein kinase" evidence="1">
    <location>
        <begin position="91"/>
        <end position="409"/>
    </location>
</feature>